<comment type="caution">
    <text evidence="1">The sequence shown here is derived from an EMBL/GenBank/DDBJ whole genome shotgun (WGS) entry which is preliminary data.</text>
</comment>
<protein>
    <submittedName>
        <fullName evidence="1">Uncharacterized protein</fullName>
    </submittedName>
</protein>
<dbReference type="EMBL" id="CM056744">
    <property type="protein sequence ID" value="KAJ8668394.1"/>
    <property type="molecule type" value="Genomic_DNA"/>
</dbReference>
<keyword evidence="2" id="KW-1185">Reference proteome</keyword>
<reference evidence="1" key="1">
    <citation type="submission" date="2023-04" db="EMBL/GenBank/DDBJ databases">
        <title>A chromosome-level genome assembly of the parasitoid wasp Eretmocerus hayati.</title>
        <authorList>
            <person name="Zhong Y."/>
            <person name="Liu S."/>
            <person name="Liu Y."/>
        </authorList>
    </citation>
    <scope>NUCLEOTIDE SEQUENCE</scope>
    <source>
        <strain evidence="1">ZJU_SS_LIU_2023</strain>
    </source>
</reference>
<proteinExistence type="predicted"/>
<sequence>MVLFAEFTDNQISTGNTGLYKPLDDVKDSDSVLVIDHVYIDITFGGDDSALEFLRSRKETTDDYLNCPKRILRNENVICLTSESAALYSIKNNSRGMGSRGMEIMNHIFWSAPKGYFSSRGSLYVGEVNKILSRISEGRLWARSWARDYASPESGKDIIEKSVDHELSRKLCLIWLSGCALSTVVFFVELLVHGTSKANS</sequence>
<evidence type="ECO:0000313" key="1">
    <source>
        <dbReference type="EMBL" id="KAJ8668394.1"/>
    </source>
</evidence>
<accession>A0ACC2NB02</accession>
<name>A0ACC2NB02_9HYME</name>
<organism evidence="1 2">
    <name type="scientific">Eretmocerus hayati</name>
    <dbReference type="NCBI Taxonomy" id="131215"/>
    <lineage>
        <taxon>Eukaryota</taxon>
        <taxon>Metazoa</taxon>
        <taxon>Ecdysozoa</taxon>
        <taxon>Arthropoda</taxon>
        <taxon>Hexapoda</taxon>
        <taxon>Insecta</taxon>
        <taxon>Pterygota</taxon>
        <taxon>Neoptera</taxon>
        <taxon>Endopterygota</taxon>
        <taxon>Hymenoptera</taxon>
        <taxon>Apocrita</taxon>
        <taxon>Proctotrupomorpha</taxon>
        <taxon>Chalcidoidea</taxon>
        <taxon>Aphelinidae</taxon>
        <taxon>Aphelininae</taxon>
        <taxon>Eretmocerus</taxon>
    </lineage>
</organism>
<dbReference type="Proteomes" id="UP001239111">
    <property type="component" value="Chromosome 4"/>
</dbReference>
<evidence type="ECO:0000313" key="2">
    <source>
        <dbReference type="Proteomes" id="UP001239111"/>
    </source>
</evidence>
<gene>
    <name evidence="1" type="ORF">QAD02_010057</name>
</gene>